<dbReference type="EMBL" id="CM037015">
    <property type="protein sequence ID" value="KAH7682150.1"/>
    <property type="molecule type" value="Genomic_DNA"/>
</dbReference>
<gene>
    <name evidence="1" type="ORF">IHE45_05G103600</name>
</gene>
<evidence type="ECO:0000313" key="2">
    <source>
        <dbReference type="Proteomes" id="UP000827976"/>
    </source>
</evidence>
<organism evidence="1 2">
    <name type="scientific">Dioscorea alata</name>
    <name type="common">Purple yam</name>
    <dbReference type="NCBI Taxonomy" id="55571"/>
    <lineage>
        <taxon>Eukaryota</taxon>
        <taxon>Viridiplantae</taxon>
        <taxon>Streptophyta</taxon>
        <taxon>Embryophyta</taxon>
        <taxon>Tracheophyta</taxon>
        <taxon>Spermatophyta</taxon>
        <taxon>Magnoliopsida</taxon>
        <taxon>Liliopsida</taxon>
        <taxon>Dioscoreales</taxon>
        <taxon>Dioscoreaceae</taxon>
        <taxon>Dioscorea</taxon>
    </lineage>
</organism>
<evidence type="ECO:0000313" key="1">
    <source>
        <dbReference type="EMBL" id="KAH7682150.1"/>
    </source>
</evidence>
<protein>
    <submittedName>
        <fullName evidence="1">CCT domain-containing protein</fullName>
    </submittedName>
</protein>
<accession>A0ACB7W3I3</accession>
<dbReference type="Proteomes" id="UP000827976">
    <property type="component" value="Chromosome 5"/>
</dbReference>
<name>A0ACB7W3I3_DIOAL</name>
<proteinExistence type="predicted"/>
<comment type="caution">
    <text evidence="1">The sequence shown here is derived from an EMBL/GenBank/DDBJ whole genome shotgun (WGS) entry which is preliminary data.</text>
</comment>
<keyword evidence="2" id="KW-1185">Reference proteome</keyword>
<sequence>MYALPFSPGFFQDSPAVPHHHHIPLPGDELLHRFTAPLWGNFAETIISPEYDLLGEDLFKSPKHATQELAFALDPMTAAISMLSCNEEDLLTVETDKNVDIKPLENELLNVVFCDSKELVEIDSSKNSVSVLSDVNLVSIQMEKNQVVQAEKLVREELLPESVSSKCRRSAGLIDSCNVRPNFLHFQGLDLGDEYGIRRAYSEGDIQTLGRKKSCPGTTSIVHSSVNISHLKTDNKIEDRQQKLCRYMKKKSKRNFSRKIKYACRKALADSQPRVRGRFAKTDKSV</sequence>
<reference evidence="2" key="1">
    <citation type="journal article" date="2022" name="Nat. Commun.">
        <title>Chromosome evolution and the genetic basis of agronomically important traits in greater yam.</title>
        <authorList>
            <person name="Bredeson J.V."/>
            <person name="Lyons J.B."/>
            <person name="Oniyinde I.O."/>
            <person name="Okereke N.R."/>
            <person name="Kolade O."/>
            <person name="Nnabue I."/>
            <person name="Nwadili C.O."/>
            <person name="Hribova E."/>
            <person name="Parker M."/>
            <person name="Nwogha J."/>
            <person name="Shu S."/>
            <person name="Carlson J."/>
            <person name="Kariba R."/>
            <person name="Muthemba S."/>
            <person name="Knop K."/>
            <person name="Barton G.J."/>
            <person name="Sherwood A.V."/>
            <person name="Lopez-Montes A."/>
            <person name="Asiedu R."/>
            <person name="Jamnadass R."/>
            <person name="Muchugi A."/>
            <person name="Goodstein D."/>
            <person name="Egesi C.N."/>
            <person name="Featherston J."/>
            <person name="Asfaw A."/>
            <person name="Simpson G.G."/>
            <person name="Dolezel J."/>
            <person name="Hendre P.S."/>
            <person name="Van Deynze A."/>
            <person name="Kumar P.L."/>
            <person name="Obidiegwu J.E."/>
            <person name="Bhattacharjee R."/>
            <person name="Rokhsar D.S."/>
        </authorList>
    </citation>
    <scope>NUCLEOTIDE SEQUENCE [LARGE SCALE GENOMIC DNA]</scope>
    <source>
        <strain evidence="2">cv. TDa95/00328</strain>
    </source>
</reference>